<evidence type="ECO:0000313" key="4">
    <source>
        <dbReference type="EMBL" id="MEB3345934.1"/>
    </source>
</evidence>
<evidence type="ECO:0000313" key="5">
    <source>
        <dbReference type="Proteomes" id="UP001327027"/>
    </source>
</evidence>
<name>A0ABU5ZVN6_9FLAO</name>
<dbReference type="Proteomes" id="UP001327027">
    <property type="component" value="Unassembled WGS sequence"/>
</dbReference>
<accession>A0ABU5ZVN6</accession>
<evidence type="ECO:0000259" key="3">
    <source>
        <dbReference type="PROSITE" id="PS01124"/>
    </source>
</evidence>
<keyword evidence="5" id="KW-1185">Reference proteome</keyword>
<organism evidence="4 5">
    <name type="scientific">Aquimarina gracilis</name>
    <dbReference type="NCBI Taxonomy" id="874422"/>
    <lineage>
        <taxon>Bacteria</taxon>
        <taxon>Pseudomonadati</taxon>
        <taxon>Bacteroidota</taxon>
        <taxon>Flavobacteriia</taxon>
        <taxon>Flavobacteriales</taxon>
        <taxon>Flavobacteriaceae</taxon>
        <taxon>Aquimarina</taxon>
    </lineage>
</organism>
<dbReference type="SMART" id="SM00342">
    <property type="entry name" value="HTH_ARAC"/>
    <property type="match status" value="1"/>
</dbReference>
<dbReference type="InterPro" id="IPR009057">
    <property type="entry name" value="Homeodomain-like_sf"/>
</dbReference>
<keyword evidence="2" id="KW-0804">Transcription</keyword>
<protein>
    <submittedName>
        <fullName evidence="4">AraC family transcriptional regulator</fullName>
    </submittedName>
</protein>
<evidence type="ECO:0000256" key="1">
    <source>
        <dbReference type="ARBA" id="ARBA00023015"/>
    </source>
</evidence>
<reference evidence="4 5" key="1">
    <citation type="journal article" date="2013" name="Int. J. Syst. Evol. Microbiol.">
        <title>Aquimarina gracilis sp. nov., isolated from the gut microflora of a mussel, Mytilus coruscus, and emended description of Aquimarina spongiae.</title>
        <authorList>
            <person name="Park S.C."/>
            <person name="Choe H.N."/>
            <person name="Baik K.S."/>
            <person name="Seong C.N."/>
        </authorList>
    </citation>
    <scope>NUCLEOTIDE SEQUENCE [LARGE SCALE GENOMIC DNA]</scope>
    <source>
        <strain evidence="4 5">PSC32</strain>
    </source>
</reference>
<dbReference type="InterPro" id="IPR018060">
    <property type="entry name" value="HTH_AraC"/>
</dbReference>
<proteinExistence type="predicted"/>
<dbReference type="Pfam" id="PF12833">
    <property type="entry name" value="HTH_18"/>
    <property type="match status" value="1"/>
</dbReference>
<sequence length="344" mass="39684">MTTIVKSPHNAVPSEFYELQKILDGKIVKNQDVYTISTNSALGKGAVRYIHLQPGLQAYDFDITLHENLEIPISRVSFTSLQFLYCLEGDCSHQFEDLDKIHLIDQFQTAVIHSNKGLESRIFVKAGKRLVLNIIAVNKKEYFDKFSNESNKFGKRIQELLYQIGNKQKHFHLGSHSLKIAEQLKLLIGLEYDNEISEMLSQKGRYYLILAKHIEQFCLEVDNNTNTSGLLKNELKMITQMSDFIKQYPEIQHSIKTLCLESGLSPAKLQEGFKFMYNRTVSDFVRNTRLDKAEKLIRTTDLTISEIVYTVGLTSRSYFCKIFKKKYRYSPKEYKIKSASSISS</sequence>
<dbReference type="PROSITE" id="PS01124">
    <property type="entry name" value="HTH_ARAC_FAMILY_2"/>
    <property type="match status" value="1"/>
</dbReference>
<dbReference type="InterPro" id="IPR053142">
    <property type="entry name" value="PchR_regulatory_protein"/>
</dbReference>
<dbReference type="SUPFAM" id="SSF46689">
    <property type="entry name" value="Homeodomain-like"/>
    <property type="match status" value="1"/>
</dbReference>
<dbReference type="EMBL" id="JAYKLX010000005">
    <property type="protein sequence ID" value="MEB3345934.1"/>
    <property type="molecule type" value="Genomic_DNA"/>
</dbReference>
<dbReference type="RefSeq" id="WP_324179964.1">
    <property type="nucleotide sequence ID" value="NZ_BAABAW010000006.1"/>
</dbReference>
<dbReference type="PANTHER" id="PTHR47893">
    <property type="entry name" value="REGULATORY PROTEIN PCHR"/>
    <property type="match status" value="1"/>
</dbReference>
<dbReference type="PANTHER" id="PTHR47893:SF1">
    <property type="entry name" value="REGULATORY PROTEIN PCHR"/>
    <property type="match status" value="1"/>
</dbReference>
<evidence type="ECO:0000256" key="2">
    <source>
        <dbReference type="ARBA" id="ARBA00023163"/>
    </source>
</evidence>
<dbReference type="Gene3D" id="1.10.10.60">
    <property type="entry name" value="Homeodomain-like"/>
    <property type="match status" value="1"/>
</dbReference>
<keyword evidence="1" id="KW-0805">Transcription regulation</keyword>
<gene>
    <name evidence="4" type="ORF">U6A24_10710</name>
</gene>
<feature type="domain" description="HTH araC/xylS-type" evidence="3">
    <location>
        <begin position="239"/>
        <end position="337"/>
    </location>
</feature>
<comment type="caution">
    <text evidence="4">The sequence shown here is derived from an EMBL/GenBank/DDBJ whole genome shotgun (WGS) entry which is preliminary data.</text>
</comment>